<comment type="caution">
    <text evidence="3">The sequence shown here is derived from an EMBL/GenBank/DDBJ whole genome shotgun (WGS) entry which is preliminary data.</text>
</comment>
<keyword evidence="4" id="KW-1185">Reference proteome</keyword>
<dbReference type="EMBL" id="SMAA01000035">
    <property type="protein sequence ID" value="TCS75205.1"/>
    <property type="molecule type" value="Genomic_DNA"/>
</dbReference>
<dbReference type="AlphaFoldDB" id="A0A4R3KF73"/>
<dbReference type="EMBL" id="SMAA01000001">
    <property type="protein sequence ID" value="TCS81830.1"/>
    <property type="molecule type" value="Genomic_DNA"/>
</dbReference>
<proteinExistence type="predicted"/>
<evidence type="ECO:0000313" key="2">
    <source>
        <dbReference type="EMBL" id="TCS75388.1"/>
    </source>
</evidence>
<gene>
    <name evidence="3" type="ORF">EDC37_1011</name>
    <name evidence="2" type="ORF">EDC37_1328</name>
    <name evidence="1" type="ORF">EDC37_1357</name>
</gene>
<organism evidence="3 4">
    <name type="scientific">Pectinatus cerevisiiphilus</name>
    <dbReference type="NCBI Taxonomy" id="86956"/>
    <lineage>
        <taxon>Bacteria</taxon>
        <taxon>Bacillati</taxon>
        <taxon>Bacillota</taxon>
        <taxon>Negativicutes</taxon>
        <taxon>Selenomonadales</taxon>
        <taxon>Selenomonadaceae</taxon>
        <taxon>Pectinatus</taxon>
    </lineage>
</organism>
<name>A0A4R3KF73_9FIRM</name>
<dbReference type="EMBL" id="SMAA01000032">
    <property type="protein sequence ID" value="TCS75388.1"/>
    <property type="molecule type" value="Genomic_DNA"/>
</dbReference>
<protein>
    <submittedName>
        <fullName evidence="3">Uncharacterized protein</fullName>
    </submittedName>
</protein>
<reference evidence="3 4" key="1">
    <citation type="submission" date="2019-03" db="EMBL/GenBank/DDBJ databases">
        <title>Genomic Encyclopedia of Type Strains, Phase IV (KMG-IV): sequencing the most valuable type-strain genomes for metagenomic binning, comparative biology and taxonomic classification.</title>
        <authorList>
            <person name="Goeker M."/>
        </authorList>
    </citation>
    <scope>NUCLEOTIDE SEQUENCE [LARGE SCALE GENOMIC DNA]</scope>
    <source>
        <strain evidence="3 4">DSM 20467</strain>
    </source>
</reference>
<evidence type="ECO:0000313" key="1">
    <source>
        <dbReference type="EMBL" id="TCS75205.1"/>
    </source>
</evidence>
<feature type="non-terminal residue" evidence="3">
    <location>
        <position position="1"/>
    </location>
</feature>
<evidence type="ECO:0000313" key="3">
    <source>
        <dbReference type="EMBL" id="TCS81830.1"/>
    </source>
</evidence>
<evidence type="ECO:0000313" key="4">
    <source>
        <dbReference type="Proteomes" id="UP000295188"/>
    </source>
</evidence>
<dbReference type="Proteomes" id="UP000295188">
    <property type="component" value="Unassembled WGS sequence"/>
</dbReference>
<sequence>LLGYKTPQEVFLEEVRQLVDLQTVQFDIAI</sequence>
<accession>A0A4R3KF73</accession>